<dbReference type="EMBL" id="GGEC01055911">
    <property type="protein sequence ID" value="MBX36395.1"/>
    <property type="molecule type" value="Transcribed_RNA"/>
</dbReference>
<proteinExistence type="predicted"/>
<organism evidence="2">
    <name type="scientific">Rhizophora mucronata</name>
    <name type="common">Asiatic mangrove</name>
    <dbReference type="NCBI Taxonomy" id="61149"/>
    <lineage>
        <taxon>Eukaryota</taxon>
        <taxon>Viridiplantae</taxon>
        <taxon>Streptophyta</taxon>
        <taxon>Embryophyta</taxon>
        <taxon>Tracheophyta</taxon>
        <taxon>Spermatophyta</taxon>
        <taxon>Magnoliopsida</taxon>
        <taxon>eudicotyledons</taxon>
        <taxon>Gunneridae</taxon>
        <taxon>Pentapetalae</taxon>
        <taxon>rosids</taxon>
        <taxon>fabids</taxon>
        <taxon>Malpighiales</taxon>
        <taxon>Rhizophoraceae</taxon>
        <taxon>Rhizophora</taxon>
    </lineage>
</organism>
<evidence type="ECO:0000313" key="2">
    <source>
        <dbReference type="EMBL" id="MBX36395.1"/>
    </source>
</evidence>
<protein>
    <recommendedName>
        <fullName evidence="3">Transmembrane protein</fullName>
    </recommendedName>
</protein>
<name>A0A2P2N1P4_RHIMU</name>
<evidence type="ECO:0008006" key="3">
    <source>
        <dbReference type="Google" id="ProtNLM"/>
    </source>
</evidence>
<keyword evidence="1" id="KW-1133">Transmembrane helix</keyword>
<accession>A0A2P2N1P4</accession>
<evidence type="ECO:0000256" key="1">
    <source>
        <dbReference type="SAM" id="Phobius"/>
    </source>
</evidence>
<keyword evidence="1" id="KW-0812">Transmembrane</keyword>
<keyword evidence="1" id="KW-0472">Membrane</keyword>
<reference evidence="2" key="1">
    <citation type="submission" date="2018-02" db="EMBL/GenBank/DDBJ databases">
        <title>Rhizophora mucronata_Transcriptome.</title>
        <authorList>
            <person name="Meera S.P."/>
            <person name="Sreeshan A."/>
            <person name="Augustine A."/>
        </authorList>
    </citation>
    <scope>NUCLEOTIDE SEQUENCE</scope>
    <source>
        <tissue evidence="2">Leaf</tissue>
    </source>
</reference>
<feature type="transmembrane region" description="Helical" evidence="1">
    <location>
        <begin position="27"/>
        <end position="45"/>
    </location>
</feature>
<dbReference type="AlphaFoldDB" id="A0A2P2N1P4"/>
<sequence length="47" mass="5486">MSLKKKKKMDGKANTHTLSYCDSNKTIFYLFLSFSVIFSGGWFRFLV</sequence>